<dbReference type="Pfam" id="PF02690">
    <property type="entry name" value="Na_Pi_cotrans"/>
    <property type="match status" value="2"/>
</dbReference>
<feature type="transmembrane region" description="Helical" evidence="6">
    <location>
        <begin position="175"/>
        <end position="203"/>
    </location>
</feature>
<proteinExistence type="predicted"/>
<dbReference type="OrthoDB" id="9763003at2"/>
<feature type="transmembrane region" description="Helical" evidence="6">
    <location>
        <begin position="6"/>
        <end position="25"/>
    </location>
</feature>
<gene>
    <name evidence="8" type="ORF">DXX99_07075</name>
</gene>
<feature type="transmembrane region" description="Helical" evidence="6">
    <location>
        <begin position="103"/>
        <end position="124"/>
    </location>
</feature>
<dbReference type="GO" id="GO:0044341">
    <property type="term" value="P:sodium-dependent phosphate transport"/>
    <property type="evidence" value="ECO:0007669"/>
    <property type="project" value="InterPro"/>
</dbReference>
<dbReference type="InterPro" id="IPR026022">
    <property type="entry name" value="PhoU_dom"/>
</dbReference>
<evidence type="ECO:0000256" key="4">
    <source>
        <dbReference type="ARBA" id="ARBA00022989"/>
    </source>
</evidence>
<evidence type="ECO:0000256" key="3">
    <source>
        <dbReference type="ARBA" id="ARBA00022692"/>
    </source>
</evidence>
<reference evidence="8 9" key="1">
    <citation type="submission" date="2018-08" db="EMBL/GenBank/DDBJ databases">
        <title>Form III RuBisCO-mediated autotrophy in Thermodesulfobium bacteria.</title>
        <authorList>
            <person name="Toshchakov S.V."/>
            <person name="Kublanov I.V."/>
            <person name="Frolov E."/>
            <person name="Bonch-Osmolovskaya E.A."/>
            <person name="Tourova T.P."/>
            <person name="Chernych N.A."/>
            <person name="Lebedinsky A.V."/>
        </authorList>
    </citation>
    <scope>NUCLEOTIDE SEQUENCE [LARGE SCALE GENOMIC DNA]</scope>
    <source>
        <strain evidence="8 9">SR</strain>
    </source>
</reference>
<organism evidence="8 9">
    <name type="scientific">Ammonifex thiophilus</name>
    <dbReference type="NCBI Taxonomy" id="444093"/>
    <lineage>
        <taxon>Bacteria</taxon>
        <taxon>Bacillati</taxon>
        <taxon>Bacillota</taxon>
        <taxon>Clostridia</taxon>
        <taxon>Thermoanaerobacterales</taxon>
        <taxon>Thermoanaerobacteraceae</taxon>
        <taxon>Ammonifex</taxon>
    </lineage>
</organism>
<evidence type="ECO:0000313" key="8">
    <source>
        <dbReference type="EMBL" id="RDV82508.1"/>
    </source>
</evidence>
<dbReference type="AlphaFoldDB" id="A0A3D8P2K2"/>
<feature type="transmembrane region" description="Helical" evidence="6">
    <location>
        <begin position="284"/>
        <end position="304"/>
    </location>
</feature>
<evidence type="ECO:0000313" key="9">
    <source>
        <dbReference type="Proteomes" id="UP000256329"/>
    </source>
</evidence>
<feature type="transmembrane region" description="Helical" evidence="6">
    <location>
        <begin position="209"/>
        <end position="230"/>
    </location>
</feature>
<keyword evidence="2" id="KW-1003">Cell membrane</keyword>
<comment type="subcellular location">
    <subcellularLocation>
        <location evidence="1">Cell membrane</location>
        <topology evidence="1">Multi-pass membrane protein</topology>
    </subcellularLocation>
</comment>
<dbReference type="NCBIfam" id="TIGR00704">
    <property type="entry name" value="NaPi_cotrn_rel"/>
    <property type="match status" value="1"/>
</dbReference>
<dbReference type="Proteomes" id="UP000256329">
    <property type="component" value="Unassembled WGS sequence"/>
</dbReference>
<dbReference type="GO" id="GO:0005436">
    <property type="term" value="F:sodium:phosphate symporter activity"/>
    <property type="evidence" value="ECO:0007669"/>
    <property type="project" value="InterPro"/>
</dbReference>
<evidence type="ECO:0000256" key="5">
    <source>
        <dbReference type="ARBA" id="ARBA00023136"/>
    </source>
</evidence>
<accession>A0A3D8P2K2</accession>
<dbReference type="Pfam" id="PF01895">
    <property type="entry name" value="PhoU"/>
    <property type="match status" value="1"/>
</dbReference>
<dbReference type="InterPro" id="IPR003841">
    <property type="entry name" value="Na/Pi_transpt"/>
</dbReference>
<feature type="transmembrane region" description="Helical" evidence="6">
    <location>
        <begin position="46"/>
        <end position="63"/>
    </location>
</feature>
<dbReference type="PANTHER" id="PTHR10010">
    <property type="entry name" value="SOLUTE CARRIER FAMILY 34 SODIUM PHOSPHATE , MEMBER 2-RELATED"/>
    <property type="match status" value="1"/>
</dbReference>
<feature type="domain" description="PhoU" evidence="7">
    <location>
        <begin position="341"/>
        <end position="418"/>
    </location>
</feature>
<evidence type="ECO:0000259" key="7">
    <source>
        <dbReference type="Pfam" id="PF01895"/>
    </source>
</evidence>
<evidence type="ECO:0000256" key="1">
    <source>
        <dbReference type="ARBA" id="ARBA00004651"/>
    </source>
</evidence>
<sequence length="565" mass="61933">MTAMGMGLSLLGGMGLLLYGISLMSEGLQKIAGHKLRRALGRVADRPLMGVVVGALITILFQSSTATTVILVGLASAAVITLRQCLPVILGADIGTTVTAQLIALRVTEISLPIVAVGASIVFFTKRDRYRRVGQAILGFGLLFLGLKIMAEAMAPLKESVFFREALLHVAHRPLLAIVVAAIFTFLVHSSAAAVGIIIVLASQGLIDALAAFYFILGANVGTSFTALLASIGSSREAQRVAMAHFLAKLGGTCLVFPLAVPFVSWLTKISSSPSFQVANAHTFFNLFITAVFFPLRNYGVLILERCLPEKKRPEFEPKYLSEALLDTPSLALGLAYREVTRISAKVLRMYLDVGRALKTSSMAVAEDIMHQEHVIDHLVPKTTAYLTQLLRRPLHRDEFRRGIGLIHVLNDLELVSDVLGNRLGVLLQDKIRENIQFSPTGEEELDIMYQEVSIMVRLTHKALVRSDYCLAEQAASLYPRILKLERGFRTTHIHRLREGIKESELSSRLHLELLNAYLRVSEHMRNIALAVAEEIAEPRVCPAMPPPEAVLAEEPEAEARLEAL</sequence>
<keyword evidence="3 6" id="KW-0812">Transmembrane</keyword>
<dbReference type="PANTHER" id="PTHR10010:SF46">
    <property type="entry name" value="SODIUM-DEPENDENT PHOSPHATE TRANSPORT PROTEIN 2B"/>
    <property type="match status" value="1"/>
</dbReference>
<dbReference type="InterPro" id="IPR038078">
    <property type="entry name" value="PhoU-like_sf"/>
</dbReference>
<comment type="caution">
    <text evidence="8">The sequence shown here is derived from an EMBL/GenBank/DDBJ whole genome shotgun (WGS) entry which is preliminary data.</text>
</comment>
<dbReference type="NCBIfam" id="NF037997">
    <property type="entry name" value="Na_Pi_symport"/>
    <property type="match status" value="1"/>
</dbReference>
<feature type="transmembrane region" description="Helical" evidence="6">
    <location>
        <begin position="242"/>
        <end position="264"/>
    </location>
</feature>
<evidence type="ECO:0000256" key="2">
    <source>
        <dbReference type="ARBA" id="ARBA00022475"/>
    </source>
</evidence>
<keyword evidence="5 6" id="KW-0472">Membrane</keyword>
<dbReference type="Gene3D" id="1.20.58.220">
    <property type="entry name" value="Phosphate transport system protein phou homolog 2, domain 2"/>
    <property type="match status" value="1"/>
</dbReference>
<protein>
    <submittedName>
        <fullName evidence="8">Na/Pi cotransporter family protein</fullName>
    </submittedName>
</protein>
<dbReference type="InterPro" id="IPR004633">
    <property type="entry name" value="NaPi_cotrn-rel/YqeW-like"/>
</dbReference>
<name>A0A3D8P2K2_9THEO</name>
<keyword evidence="4 6" id="KW-1133">Transmembrane helix</keyword>
<dbReference type="SUPFAM" id="SSF109755">
    <property type="entry name" value="PhoU-like"/>
    <property type="match status" value="1"/>
</dbReference>
<evidence type="ECO:0000256" key="6">
    <source>
        <dbReference type="SAM" id="Phobius"/>
    </source>
</evidence>
<dbReference type="GO" id="GO:0005886">
    <property type="term" value="C:plasma membrane"/>
    <property type="evidence" value="ECO:0007669"/>
    <property type="project" value="UniProtKB-SubCell"/>
</dbReference>
<keyword evidence="9" id="KW-1185">Reference proteome</keyword>
<dbReference type="EMBL" id="QSLN01000009">
    <property type="protein sequence ID" value="RDV82508.1"/>
    <property type="molecule type" value="Genomic_DNA"/>
</dbReference>